<comment type="caution">
    <text evidence="2">The sequence shown here is derived from an EMBL/GenBank/DDBJ whole genome shotgun (WGS) entry which is preliminary data.</text>
</comment>
<dbReference type="Proteomes" id="UP001597541">
    <property type="component" value="Unassembled WGS sequence"/>
</dbReference>
<dbReference type="CDD" id="cd21809">
    <property type="entry name" value="ABC-2_lan_permease-like"/>
    <property type="match status" value="1"/>
</dbReference>
<evidence type="ECO:0000256" key="1">
    <source>
        <dbReference type="SAM" id="Phobius"/>
    </source>
</evidence>
<feature type="transmembrane region" description="Helical" evidence="1">
    <location>
        <begin position="56"/>
        <end position="80"/>
    </location>
</feature>
<dbReference type="RefSeq" id="WP_377604883.1">
    <property type="nucleotide sequence ID" value="NZ_JBHUME010000011.1"/>
</dbReference>
<dbReference type="PANTHER" id="PTHR37305:SF1">
    <property type="entry name" value="MEMBRANE PROTEIN"/>
    <property type="match status" value="1"/>
</dbReference>
<dbReference type="PANTHER" id="PTHR37305">
    <property type="entry name" value="INTEGRAL MEMBRANE PROTEIN-RELATED"/>
    <property type="match status" value="1"/>
</dbReference>
<feature type="transmembrane region" description="Helical" evidence="1">
    <location>
        <begin position="216"/>
        <end position="242"/>
    </location>
</feature>
<reference evidence="3" key="1">
    <citation type="journal article" date="2019" name="Int. J. Syst. Evol. Microbiol.">
        <title>The Global Catalogue of Microorganisms (GCM) 10K type strain sequencing project: providing services to taxonomists for standard genome sequencing and annotation.</title>
        <authorList>
            <consortium name="The Broad Institute Genomics Platform"/>
            <consortium name="The Broad Institute Genome Sequencing Center for Infectious Disease"/>
            <person name="Wu L."/>
            <person name="Ma J."/>
        </authorList>
    </citation>
    <scope>NUCLEOTIDE SEQUENCE [LARGE SCALE GENOMIC DNA]</scope>
    <source>
        <strain evidence="3">KCTC 3950</strain>
    </source>
</reference>
<keyword evidence="1" id="KW-0812">Transmembrane</keyword>
<organism evidence="2 3">
    <name type="scientific">Paenibacillus gansuensis</name>
    <dbReference type="NCBI Taxonomy" id="306542"/>
    <lineage>
        <taxon>Bacteria</taxon>
        <taxon>Bacillati</taxon>
        <taxon>Bacillota</taxon>
        <taxon>Bacilli</taxon>
        <taxon>Bacillales</taxon>
        <taxon>Paenibacillaceae</taxon>
        <taxon>Paenibacillus</taxon>
    </lineage>
</organism>
<gene>
    <name evidence="2" type="ORF">ACFSUF_17650</name>
</gene>
<proteinExistence type="predicted"/>
<sequence>MLRMMQAEWLKVRRSVIWLLLCVSPLMAAGAGYLDTKAAAAAGPSAGFPWTEMMTVMSVVHAMLFLPLLTGVFSALLCRYEHAGGGWKQLLSLPVTRSQVYAVKFLFVMGLLAAMQLIFLGMMVLLGTVMGGAGSIPWETLLASAGRGWLACLPLAALQLAVSTAWASFAAPLAVNVIFTMPNLLVVNSEKYAPYYPWAQPLLGMLPSGGISPNDFTLSMVTLFSVVAVSFVVFFACGWGYFVRKAV</sequence>
<evidence type="ECO:0000313" key="2">
    <source>
        <dbReference type="EMBL" id="MFD2614237.1"/>
    </source>
</evidence>
<keyword evidence="3" id="KW-1185">Reference proteome</keyword>
<evidence type="ECO:0000313" key="3">
    <source>
        <dbReference type="Proteomes" id="UP001597541"/>
    </source>
</evidence>
<name>A0ABW5PFQ8_9BACL</name>
<dbReference type="EMBL" id="JBHUME010000011">
    <property type="protein sequence ID" value="MFD2614237.1"/>
    <property type="molecule type" value="Genomic_DNA"/>
</dbReference>
<keyword evidence="1" id="KW-0472">Membrane</keyword>
<dbReference type="Pfam" id="PF12730">
    <property type="entry name" value="ABC2_membrane_4"/>
    <property type="match status" value="1"/>
</dbReference>
<accession>A0ABW5PFQ8</accession>
<keyword evidence="1" id="KW-1133">Transmembrane helix</keyword>
<feature type="transmembrane region" description="Helical" evidence="1">
    <location>
        <begin position="101"/>
        <end position="129"/>
    </location>
</feature>
<protein>
    <submittedName>
        <fullName evidence="2">ABC transporter permease</fullName>
    </submittedName>
</protein>
<feature type="transmembrane region" description="Helical" evidence="1">
    <location>
        <begin position="169"/>
        <end position="187"/>
    </location>
</feature>